<evidence type="ECO:0000256" key="9">
    <source>
        <dbReference type="RuleBase" id="RU003953"/>
    </source>
</evidence>
<dbReference type="SUPFAM" id="SSF81301">
    <property type="entry name" value="Nucleotidyltransferase"/>
    <property type="match status" value="1"/>
</dbReference>
<keyword evidence="8 9" id="KW-0694">RNA-binding</keyword>
<evidence type="ECO:0000256" key="5">
    <source>
        <dbReference type="ARBA" id="ARBA00022723"/>
    </source>
</evidence>
<dbReference type="Pfam" id="PF12627">
    <property type="entry name" value="PolyA_pol_RNAbd"/>
    <property type="match status" value="1"/>
</dbReference>
<dbReference type="Pfam" id="PF01743">
    <property type="entry name" value="PolyA_pol"/>
    <property type="match status" value="1"/>
</dbReference>
<name>A0A1S2KX26_9BACI</name>
<evidence type="ECO:0000313" key="13">
    <source>
        <dbReference type="EMBL" id="OIJ04233.1"/>
    </source>
</evidence>
<dbReference type="InterPro" id="IPR050264">
    <property type="entry name" value="Bact_CCA-adding_enz_type3_sf"/>
</dbReference>
<dbReference type="EMBL" id="LQXD01000202">
    <property type="protein sequence ID" value="OIJ04233.1"/>
    <property type="molecule type" value="Genomic_DNA"/>
</dbReference>
<keyword evidence="15" id="KW-1185">Reference proteome</keyword>
<evidence type="ECO:0000313" key="15">
    <source>
        <dbReference type="Proteomes" id="UP000180175"/>
    </source>
</evidence>
<dbReference type="NCBIfam" id="NF009814">
    <property type="entry name" value="PRK13299.1"/>
    <property type="match status" value="1"/>
</dbReference>
<feature type="domain" description="tRNA nucleotidyltransferase/poly(A) polymerase RNA and SrmB- binding" evidence="11">
    <location>
        <begin position="154"/>
        <end position="208"/>
    </location>
</feature>
<protein>
    <submittedName>
        <fullName evidence="14">CCA tRNA nucleotidyltransferase</fullName>
        <ecNumber evidence="14">2.7.7.72</ecNumber>
    </submittedName>
</protein>
<dbReference type="Proteomes" id="UP000180175">
    <property type="component" value="Chromosome"/>
</dbReference>
<keyword evidence="3" id="KW-0819">tRNA processing</keyword>
<dbReference type="InterPro" id="IPR032810">
    <property type="entry name" value="CCA-adding_enz_C"/>
</dbReference>
<comment type="cofactor">
    <cofactor evidence="1">
        <name>Mg(2+)</name>
        <dbReference type="ChEBI" id="CHEBI:18420"/>
    </cofactor>
</comment>
<evidence type="ECO:0000256" key="1">
    <source>
        <dbReference type="ARBA" id="ARBA00001946"/>
    </source>
</evidence>
<reference evidence="13 15" key="1">
    <citation type="submission" date="2016-10" db="EMBL/GenBank/DDBJ databases">
        <title>Draft genome sequences of four alkaliphilic bacteria belonging to the Anaerobacillus genus.</title>
        <authorList>
            <person name="Bassil N.M."/>
            <person name="Lloyd J.R."/>
        </authorList>
    </citation>
    <scope>NUCLEOTIDE SEQUENCE [LARGE SCALE GENOMIC DNA]</scope>
    <source>
        <strain evidence="13 15">NB2006</strain>
    </source>
</reference>
<accession>A0A1S2KX26</accession>
<dbReference type="GO" id="GO:0008033">
    <property type="term" value="P:tRNA processing"/>
    <property type="evidence" value="ECO:0007669"/>
    <property type="project" value="UniProtKB-KW"/>
</dbReference>
<dbReference type="PANTHER" id="PTHR46173">
    <property type="entry name" value="CCA TRNA NUCLEOTIDYLTRANSFERASE 1, MITOCHONDRIAL"/>
    <property type="match status" value="1"/>
</dbReference>
<dbReference type="GO" id="GO:0000166">
    <property type="term" value="F:nucleotide binding"/>
    <property type="evidence" value="ECO:0007669"/>
    <property type="project" value="UniProtKB-KW"/>
</dbReference>
<reference evidence="14 15" key="3">
    <citation type="journal article" date="2019" name="Int. J. Syst. Evol. Microbiol.">
        <title>Anaerobacillus isosaccharinicus sp. nov., an alkaliphilic bacterium which degrades isosaccharinic acid.</title>
        <authorList>
            <person name="Bassil N.M."/>
            <person name="Lloyd J.R."/>
        </authorList>
    </citation>
    <scope>NUCLEOTIDE SEQUENCE [LARGE SCALE GENOMIC DNA]</scope>
    <source>
        <strain evidence="14 15">NB2006</strain>
    </source>
</reference>
<feature type="domain" description="CCA-adding enzyme C-terminal" evidence="12">
    <location>
        <begin position="229"/>
        <end position="374"/>
    </location>
</feature>
<dbReference type="EC" id="2.7.7.72" evidence="14"/>
<evidence type="ECO:0000256" key="7">
    <source>
        <dbReference type="ARBA" id="ARBA00022842"/>
    </source>
</evidence>
<keyword evidence="4 14" id="KW-0548">Nucleotidyltransferase</keyword>
<dbReference type="GO" id="GO:0000049">
    <property type="term" value="F:tRNA binding"/>
    <property type="evidence" value="ECO:0007669"/>
    <property type="project" value="TreeGrafter"/>
</dbReference>
<reference evidence="14" key="4">
    <citation type="submission" date="2020-10" db="EMBL/GenBank/DDBJ databases">
        <authorList>
            <person name="Bassil N.M."/>
            <person name="Lloyd J.R."/>
        </authorList>
    </citation>
    <scope>NUCLEOTIDE SEQUENCE</scope>
    <source>
        <strain evidence="14">NB2006</strain>
    </source>
</reference>
<dbReference type="InterPro" id="IPR032828">
    <property type="entry name" value="PolyA_RNA-bd"/>
</dbReference>
<dbReference type="EMBL" id="CP063356">
    <property type="protein sequence ID" value="QOY35823.1"/>
    <property type="molecule type" value="Genomic_DNA"/>
</dbReference>
<evidence type="ECO:0000256" key="2">
    <source>
        <dbReference type="ARBA" id="ARBA00022679"/>
    </source>
</evidence>
<dbReference type="Pfam" id="PF13735">
    <property type="entry name" value="tRNA_NucTran2_2"/>
    <property type="match status" value="1"/>
</dbReference>
<dbReference type="Gene3D" id="3.30.460.10">
    <property type="entry name" value="Beta Polymerase, domain 2"/>
    <property type="match status" value="1"/>
</dbReference>
<dbReference type="PANTHER" id="PTHR46173:SF1">
    <property type="entry name" value="CCA TRNA NUCLEOTIDYLTRANSFERASE 1, MITOCHONDRIAL"/>
    <property type="match status" value="1"/>
</dbReference>
<dbReference type="Gene3D" id="1.10.110.30">
    <property type="match status" value="1"/>
</dbReference>
<dbReference type="Gene3D" id="1.20.58.560">
    <property type="match status" value="1"/>
</dbReference>
<evidence type="ECO:0000259" key="10">
    <source>
        <dbReference type="Pfam" id="PF01743"/>
    </source>
</evidence>
<keyword evidence="2 9" id="KW-0808">Transferase</keyword>
<organism evidence="13 15">
    <name type="scientific">Anaerobacillus isosaccharinicus</name>
    <dbReference type="NCBI Taxonomy" id="1532552"/>
    <lineage>
        <taxon>Bacteria</taxon>
        <taxon>Bacillati</taxon>
        <taxon>Bacillota</taxon>
        <taxon>Bacilli</taxon>
        <taxon>Bacillales</taxon>
        <taxon>Bacillaceae</taxon>
        <taxon>Anaerobacillus</taxon>
    </lineage>
</organism>
<evidence type="ECO:0000256" key="8">
    <source>
        <dbReference type="ARBA" id="ARBA00022884"/>
    </source>
</evidence>
<dbReference type="RefSeq" id="WP_071319368.1">
    <property type="nucleotide sequence ID" value="NZ_CP063356.2"/>
</dbReference>
<dbReference type="Gene3D" id="1.10.246.80">
    <property type="match status" value="1"/>
</dbReference>
<keyword evidence="5" id="KW-0479">Metal-binding</keyword>
<dbReference type="GO" id="GO:0004810">
    <property type="term" value="F:CCA tRNA nucleotidyltransferase activity"/>
    <property type="evidence" value="ECO:0007669"/>
    <property type="project" value="UniProtKB-EC"/>
</dbReference>
<evidence type="ECO:0000256" key="6">
    <source>
        <dbReference type="ARBA" id="ARBA00022741"/>
    </source>
</evidence>
<proteinExistence type="inferred from homology"/>
<keyword evidence="7" id="KW-0460">Magnesium</keyword>
<evidence type="ECO:0000256" key="4">
    <source>
        <dbReference type="ARBA" id="ARBA00022695"/>
    </source>
</evidence>
<dbReference type="CDD" id="cd05398">
    <property type="entry name" value="NT_ClassII-CCAase"/>
    <property type="match status" value="1"/>
</dbReference>
<dbReference type="InterPro" id="IPR002646">
    <property type="entry name" value="PolA_pol_head_dom"/>
</dbReference>
<sequence>MESLFHPAMDILKELEKAGYEAYIVGGAVRDHVLQRSIHDVDIATSAPSLVIKQLFPKTIDVAIKHGTVIVRHLGQSFEVTQFKGSSLLEDLKFRDFTMNAMAFSNKREIIDPYCGVQDIEKQLVRAVKSAKNRFVEDPLRMLRAIRFVSNLSFSIEEQTLEEIKNCGNQICNVAIERIAVELEKIWLGKSVEKAFDIFFETKILTYIEQLTPVQMALSDRKIVTALKKLTDATEVWTLLLFASKQQEASNFLLQWKLSNKLIAEVELILSRLMPILKQGFNLEDYYYFGLETCKKAERVRAAFLDEEADLIGIEVAYKQLPIKERKDLALKGNDVALWLQKEDPKSKIGQLIAIAEKAVVTKKVENEKSAIINLLRREGFIDAK</sequence>
<feature type="domain" description="Poly A polymerase head" evidence="10">
    <location>
        <begin position="22"/>
        <end position="126"/>
    </location>
</feature>
<evidence type="ECO:0000259" key="12">
    <source>
        <dbReference type="Pfam" id="PF13735"/>
    </source>
</evidence>
<dbReference type="SUPFAM" id="SSF81891">
    <property type="entry name" value="Poly A polymerase C-terminal region-like"/>
    <property type="match status" value="1"/>
</dbReference>
<dbReference type="KEGG" id="aia:AWH56_024735"/>
<keyword evidence="6" id="KW-0547">Nucleotide-binding</keyword>
<evidence type="ECO:0000259" key="11">
    <source>
        <dbReference type="Pfam" id="PF12627"/>
    </source>
</evidence>
<dbReference type="OrthoDB" id="9805698at2"/>
<dbReference type="GO" id="GO:0046872">
    <property type="term" value="F:metal ion binding"/>
    <property type="evidence" value="ECO:0007669"/>
    <property type="project" value="UniProtKB-KW"/>
</dbReference>
<comment type="similarity">
    <text evidence="9">Belongs to the tRNA nucleotidyltransferase/poly(A) polymerase family.</text>
</comment>
<evidence type="ECO:0000256" key="3">
    <source>
        <dbReference type="ARBA" id="ARBA00022694"/>
    </source>
</evidence>
<dbReference type="InterPro" id="IPR043519">
    <property type="entry name" value="NT_sf"/>
</dbReference>
<evidence type="ECO:0000313" key="14">
    <source>
        <dbReference type="EMBL" id="QOY35823.1"/>
    </source>
</evidence>
<reference evidence="14 15" key="2">
    <citation type="journal article" date="2017" name="Genome Announc.">
        <title>Draft Genome Sequences of Four Alkaliphilic Bacteria Belonging to the Anaerobacillus Genus.</title>
        <authorList>
            <person name="Bassil N.M."/>
            <person name="Lloyd J.R."/>
        </authorList>
    </citation>
    <scope>NUCLEOTIDE SEQUENCE [LARGE SCALE GENOMIC DNA]</scope>
    <source>
        <strain evidence="14 15">NB2006</strain>
    </source>
</reference>
<gene>
    <name evidence="14" type="ORF">AWH56_024735</name>
    <name evidence="13" type="ORF">AWH56_23580</name>
</gene>
<dbReference type="AlphaFoldDB" id="A0A1S2KX26"/>